<gene>
    <name evidence="1" type="ORF">GCM10023082_18740</name>
</gene>
<dbReference type="Proteomes" id="UP001499884">
    <property type="component" value="Unassembled WGS sequence"/>
</dbReference>
<keyword evidence="2" id="KW-1185">Reference proteome</keyword>
<dbReference type="EMBL" id="BAABEP010000008">
    <property type="protein sequence ID" value="GAA3721374.1"/>
    <property type="molecule type" value="Genomic_DNA"/>
</dbReference>
<evidence type="ECO:0000313" key="2">
    <source>
        <dbReference type="Proteomes" id="UP001499884"/>
    </source>
</evidence>
<name>A0ABP7ESY0_9ACTN</name>
<comment type="caution">
    <text evidence="1">The sequence shown here is derived from an EMBL/GenBank/DDBJ whole genome shotgun (WGS) entry which is preliminary data.</text>
</comment>
<dbReference type="RefSeq" id="WP_345643769.1">
    <property type="nucleotide sequence ID" value="NZ_BAABEP010000008.1"/>
</dbReference>
<accession>A0ABP7ESY0</accession>
<sequence length="156" mass="16999">MNERVGTVAAHEAYAFACMRCGHGWEQSFDIEHHVGDKGDTVVVYKSEGKTVPSPLTSPSCPTCEGHVVRIMRSGQVSGYRELTRSYGTAAVAPQPEGAQPLREAARAARGERARGAGAVPAFDPAAEAPEHITQPWHPHLPEFLRHLLHHEPARH</sequence>
<reference evidence="2" key="1">
    <citation type="journal article" date="2019" name="Int. J. Syst. Evol. Microbiol.">
        <title>The Global Catalogue of Microorganisms (GCM) 10K type strain sequencing project: providing services to taxonomists for standard genome sequencing and annotation.</title>
        <authorList>
            <consortium name="The Broad Institute Genomics Platform"/>
            <consortium name="The Broad Institute Genome Sequencing Center for Infectious Disease"/>
            <person name="Wu L."/>
            <person name="Ma J."/>
        </authorList>
    </citation>
    <scope>NUCLEOTIDE SEQUENCE [LARGE SCALE GENOMIC DNA]</scope>
    <source>
        <strain evidence="2">JCM 30846</strain>
    </source>
</reference>
<evidence type="ECO:0000313" key="1">
    <source>
        <dbReference type="EMBL" id="GAA3721374.1"/>
    </source>
</evidence>
<evidence type="ECO:0008006" key="3">
    <source>
        <dbReference type="Google" id="ProtNLM"/>
    </source>
</evidence>
<organism evidence="1 2">
    <name type="scientific">Streptomyces tremellae</name>
    <dbReference type="NCBI Taxonomy" id="1124239"/>
    <lineage>
        <taxon>Bacteria</taxon>
        <taxon>Bacillati</taxon>
        <taxon>Actinomycetota</taxon>
        <taxon>Actinomycetes</taxon>
        <taxon>Kitasatosporales</taxon>
        <taxon>Streptomycetaceae</taxon>
        <taxon>Streptomyces</taxon>
    </lineage>
</organism>
<protein>
    <recommendedName>
        <fullName evidence="3">C2H2-type domain-containing protein</fullName>
    </recommendedName>
</protein>
<proteinExistence type="predicted"/>